<name>A0AAF0QWL9_SOLVR</name>
<protein>
    <submittedName>
        <fullName evidence="1">Uncharacterized protein</fullName>
    </submittedName>
</protein>
<evidence type="ECO:0000313" key="2">
    <source>
        <dbReference type="Proteomes" id="UP001234989"/>
    </source>
</evidence>
<organism evidence="1 2">
    <name type="scientific">Solanum verrucosum</name>
    <dbReference type="NCBI Taxonomy" id="315347"/>
    <lineage>
        <taxon>Eukaryota</taxon>
        <taxon>Viridiplantae</taxon>
        <taxon>Streptophyta</taxon>
        <taxon>Embryophyta</taxon>
        <taxon>Tracheophyta</taxon>
        <taxon>Spermatophyta</taxon>
        <taxon>Magnoliopsida</taxon>
        <taxon>eudicotyledons</taxon>
        <taxon>Gunneridae</taxon>
        <taxon>Pentapetalae</taxon>
        <taxon>asterids</taxon>
        <taxon>lamiids</taxon>
        <taxon>Solanales</taxon>
        <taxon>Solanaceae</taxon>
        <taxon>Solanoideae</taxon>
        <taxon>Solaneae</taxon>
        <taxon>Solanum</taxon>
    </lineage>
</organism>
<reference evidence="1" key="1">
    <citation type="submission" date="2023-08" db="EMBL/GenBank/DDBJ databases">
        <title>A de novo genome assembly of Solanum verrucosum Schlechtendal, a Mexican diploid species geographically isolated from the other diploid A-genome species in potato relatives.</title>
        <authorList>
            <person name="Hosaka K."/>
        </authorList>
    </citation>
    <scope>NUCLEOTIDE SEQUENCE</scope>
    <source>
        <tissue evidence="1">Young leaves</tissue>
    </source>
</reference>
<dbReference type="AlphaFoldDB" id="A0AAF0QWL9"/>
<keyword evidence="2" id="KW-1185">Reference proteome</keyword>
<gene>
    <name evidence="1" type="ORF">MTR67_023163</name>
</gene>
<sequence>MGSTAHVEEGKKELAKEVHRHAHLGVHLLYSNERGVVVRKGVESSLVEVKEKQDNDPILLELKAKINP</sequence>
<evidence type="ECO:0000313" key="1">
    <source>
        <dbReference type="EMBL" id="WMV29778.1"/>
    </source>
</evidence>
<dbReference type="Proteomes" id="UP001234989">
    <property type="component" value="Chromosome 5"/>
</dbReference>
<proteinExistence type="predicted"/>
<dbReference type="EMBL" id="CP133616">
    <property type="protein sequence ID" value="WMV29778.1"/>
    <property type="molecule type" value="Genomic_DNA"/>
</dbReference>
<accession>A0AAF0QWL9</accession>